<evidence type="ECO:0000313" key="4">
    <source>
        <dbReference type="EMBL" id="RGC12330.1"/>
    </source>
</evidence>
<feature type="repeat" description="ANK" evidence="3">
    <location>
        <begin position="143"/>
        <end position="175"/>
    </location>
</feature>
<evidence type="ECO:0000256" key="1">
    <source>
        <dbReference type="ARBA" id="ARBA00022737"/>
    </source>
</evidence>
<dbReference type="PROSITE" id="PS50088">
    <property type="entry name" value="ANK_REPEAT"/>
    <property type="match status" value="1"/>
</dbReference>
<dbReference type="Proteomes" id="UP000260025">
    <property type="component" value="Unassembled WGS sequence"/>
</dbReference>
<protein>
    <submittedName>
        <fullName evidence="4">Uncharacterized protein</fullName>
    </submittedName>
</protein>
<organism evidence="4 5">
    <name type="scientific">Clostridium innocuum</name>
    <dbReference type="NCBI Taxonomy" id="1522"/>
    <lineage>
        <taxon>Bacteria</taxon>
        <taxon>Bacillati</taxon>
        <taxon>Bacillota</taxon>
        <taxon>Clostridia</taxon>
        <taxon>Eubacteriales</taxon>
        <taxon>Clostridiaceae</taxon>
        <taxon>Clostridium</taxon>
    </lineage>
</organism>
<dbReference type="PROSITE" id="PS50297">
    <property type="entry name" value="ANK_REP_REGION"/>
    <property type="match status" value="1"/>
</dbReference>
<name>A0A3E2VNQ8_CLOIN</name>
<keyword evidence="2 3" id="KW-0040">ANK repeat</keyword>
<dbReference type="SUPFAM" id="SSF48403">
    <property type="entry name" value="Ankyrin repeat"/>
    <property type="match status" value="1"/>
</dbReference>
<dbReference type="PANTHER" id="PTHR24198:SF165">
    <property type="entry name" value="ANKYRIN REPEAT-CONTAINING PROTEIN-RELATED"/>
    <property type="match status" value="1"/>
</dbReference>
<dbReference type="Gene3D" id="1.25.40.20">
    <property type="entry name" value="Ankyrin repeat-containing domain"/>
    <property type="match status" value="1"/>
</dbReference>
<sequence length="397" mass="45493">MKERNRTMRVRGFLKTMRKEDGKQAVQEQDTKTVIQQPAVKKGYKRKTLVDDFRAIVAQGDLQELQKVFQRCDINAYDTFTKNNALSFYGLSKEAILWLVEQGCNLNYVGRWGKTPLHYQASYRGSHLALFLSLGANVQQDDQGDTPMHVAASNFMVEHVRELLFAGVKVRKKNHSGETPLEEMLVRADGLHLPEVVEIAELLLQHGEYIRKKMKVSVERIGKDVEFYRCDPTACDEAALQIQEATDEALRKLYRIFHVKPVEKRTRMKSGECVVVQSNQWQQQYQELWELLVPASGAAETLQGEVLRITGKLSYELLDNGGMNWDREYQRMVQAMKRYISIGNGFTQEELQEVHEILSACIGGRGGEGMRRLCECTVDWILRNPDLIPLGSSSYKR</sequence>
<evidence type="ECO:0000256" key="3">
    <source>
        <dbReference type="PROSITE-ProRule" id="PRU00023"/>
    </source>
</evidence>
<gene>
    <name evidence="4" type="ORF">DXA38_17530</name>
</gene>
<accession>A0A3E2VNQ8</accession>
<keyword evidence="1" id="KW-0677">Repeat</keyword>
<proteinExistence type="predicted"/>
<dbReference type="Pfam" id="PF12796">
    <property type="entry name" value="Ank_2"/>
    <property type="match status" value="1"/>
</dbReference>
<comment type="caution">
    <text evidence="4">The sequence shown here is derived from an EMBL/GenBank/DDBJ whole genome shotgun (WGS) entry which is preliminary data.</text>
</comment>
<dbReference type="OrthoDB" id="9812708at2"/>
<dbReference type="AlphaFoldDB" id="A0A3E2VNQ8"/>
<reference evidence="4 5" key="1">
    <citation type="submission" date="2018-08" db="EMBL/GenBank/DDBJ databases">
        <title>A genome reference for cultivated species of the human gut microbiota.</title>
        <authorList>
            <person name="Zou Y."/>
            <person name="Xue W."/>
            <person name="Luo G."/>
        </authorList>
    </citation>
    <scope>NUCLEOTIDE SEQUENCE [LARGE SCALE GENOMIC DNA]</scope>
    <source>
        <strain evidence="4 5">OF01-2LB</strain>
    </source>
</reference>
<dbReference type="InterPro" id="IPR036770">
    <property type="entry name" value="Ankyrin_rpt-contain_sf"/>
</dbReference>
<dbReference type="InterPro" id="IPR002110">
    <property type="entry name" value="Ankyrin_rpt"/>
</dbReference>
<dbReference type="PANTHER" id="PTHR24198">
    <property type="entry name" value="ANKYRIN REPEAT AND PROTEIN KINASE DOMAIN-CONTAINING PROTEIN"/>
    <property type="match status" value="1"/>
</dbReference>
<evidence type="ECO:0000256" key="2">
    <source>
        <dbReference type="ARBA" id="ARBA00023043"/>
    </source>
</evidence>
<evidence type="ECO:0000313" key="5">
    <source>
        <dbReference type="Proteomes" id="UP000260025"/>
    </source>
</evidence>
<dbReference type="EMBL" id="QVEV01000033">
    <property type="protein sequence ID" value="RGC12330.1"/>
    <property type="molecule type" value="Genomic_DNA"/>
</dbReference>